<organism evidence="2 3">
    <name type="scientific">Nocardiopsis codii</name>
    <dbReference type="NCBI Taxonomy" id="3065942"/>
    <lineage>
        <taxon>Bacteria</taxon>
        <taxon>Bacillati</taxon>
        <taxon>Actinomycetota</taxon>
        <taxon>Actinomycetes</taxon>
        <taxon>Streptosporangiales</taxon>
        <taxon>Nocardiopsidaceae</taxon>
        <taxon>Nocardiopsis</taxon>
    </lineage>
</organism>
<keyword evidence="3" id="KW-1185">Reference proteome</keyword>
<comment type="caution">
    <text evidence="2">The sequence shown here is derived from an EMBL/GenBank/DDBJ whole genome shotgun (WGS) entry which is preliminary data.</text>
</comment>
<evidence type="ECO:0000313" key="3">
    <source>
        <dbReference type="Proteomes" id="UP001356095"/>
    </source>
</evidence>
<dbReference type="RefSeq" id="WP_330094940.1">
    <property type="nucleotide sequence ID" value="NZ_JAUZMY010000043.1"/>
</dbReference>
<evidence type="ECO:0008006" key="4">
    <source>
        <dbReference type="Google" id="ProtNLM"/>
    </source>
</evidence>
<accession>A0ABU7KG01</accession>
<sequence length="116" mass="11992">MIVNRARNKTAALVAALAVALSTLVVAPPASAAVSQEVTTAVAGGFRVDGARIRQSPDTTSSILGLGYTSQSANVRCIVPRPHFSSMIYLTNNATGVTGYVLADYVWHNGSSLPGC</sequence>
<evidence type="ECO:0000256" key="1">
    <source>
        <dbReference type="SAM" id="SignalP"/>
    </source>
</evidence>
<name>A0ABU7KG01_9ACTN</name>
<proteinExistence type="predicted"/>
<dbReference type="EMBL" id="JAUZMY010000043">
    <property type="protein sequence ID" value="MEE2041181.1"/>
    <property type="molecule type" value="Genomic_DNA"/>
</dbReference>
<feature type="chain" id="PRO_5046434213" description="SH3b domain-containing protein" evidence="1">
    <location>
        <begin position="33"/>
        <end position="116"/>
    </location>
</feature>
<feature type="signal peptide" evidence="1">
    <location>
        <begin position="1"/>
        <end position="32"/>
    </location>
</feature>
<keyword evidence="1" id="KW-0732">Signal</keyword>
<reference evidence="2 3" key="1">
    <citation type="submission" date="2023-08" db="EMBL/GenBank/DDBJ databases">
        <authorList>
            <person name="Girao M."/>
            <person name="Carvalho M.F."/>
        </authorList>
    </citation>
    <scope>NUCLEOTIDE SEQUENCE [LARGE SCALE GENOMIC DNA]</scope>
    <source>
        <strain evidence="2 3">CT-R113</strain>
    </source>
</reference>
<evidence type="ECO:0000313" key="2">
    <source>
        <dbReference type="EMBL" id="MEE2041181.1"/>
    </source>
</evidence>
<protein>
    <recommendedName>
        <fullName evidence="4">SH3b domain-containing protein</fullName>
    </recommendedName>
</protein>
<dbReference type="Proteomes" id="UP001356095">
    <property type="component" value="Unassembled WGS sequence"/>
</dbReference>
<gene>
    <name evidence="2" type="ORF">Q8791_28555</name>
</gene>